<reference evidence="6" key="1">
    <citation type="journal article" date="2020" name="Microb. Genom.">
        <title>Genetic diversity of clinical and environmental Mucorales isolates obtained from an investigation of mucormycosis cases among solid organ transplant recipients.</title>
        <authorList>
            <person name="Nguyen M.H."/>
            <person name="Kaul D."/>
            <person name="Muto C."/>
            <person name="Cheng S.J."/>
            <person name="Richter R.A."/>
            <person name="Bruno V.M."/>
            <person name="Liu G."/>
            <person name="Beyhan S."/>
            <person name="Sundermann A.J."/>
            <person name="Mounaud S."/>
            <person name="Pasculle A.W."/>
            <person name="Nierman W.C."/>
            <person name="Driscoll E."/>
            <person name="Cumbie R."/>
            <person name="Clancy C.J."/>
            <person name="Dupont C.L."/>
        </authorList>
    </citation>
    <scope>NUCLEOTIDE SEQUENCE</scope>
    <source>
        <strain evidence="6">GL16</strain>
    </source>
</reference>
<proteinExistence type="predicted"/>
<dbReference type="GO" id="GO:0016020">
    <property type="term" value="C:membrane"/>
    <property type="evidence" value="ECO:0007669"/>
    <property type="project" value="UniProtKB-SubCell"/>
</dbReference>
<dbReference type="Gene3D" id="1.20.1250.20">
    <property type="entry name" value="MFS general substrate transporter like domains"/>
    <property type="match status" value="1"/>
</dbReference>
<dbReference type="Pfam" id="PF07690">
    <property type="entry name" value="MFS_1"/>
    <property type="match status" value="1"/>
</dbReference>
<dbReference type="SUPFAM" id="SSF103473">
    <property type="entry name" value="MFS general substrate transporter"/>
    <property type="match status" value="1"/>
</dbReference>
<evidence type="ECO:0000256" key="1">
    <source>
        <dbReference type="ARBA" id="ARBA00004141"/>
    </source>
</evidence>
<keyword evidence="4 5" id="KW-0472">Membrane</keyword>
<comment type="caution">
    <text evidence="6">The sequence shown here is derived from an EMBL/GenBank/DDBJ whole genome shotgun (WGS) entry which is preliminary data.</text>
</comment>
<feature type="transmembrane region" description="Helical" evidence="5">
    <location>
        <begin position="288"/>
        <end position="312"/>
    </location>
</feature>
<gene>
    <name evidence="6" type="ORF">G6F51_000797</name>
</gene>
<feature type="transmembrane region" description="Helical" evidence="5">
    <location>
        <begin position="36"/>
        <end position="60"/>
    </location>
</feature>
<evidence type="ECO:0000256" key="5">
    <source>
        <dbReference type="SAM" id="Phobius"/>
    </source>
</evidence>
<evidence type="ECO:0008006" key="8">
    <source>
        <dbReference type="Google" id="ProtNLM"/>
    </source>
</evidence>
<dbReference type="InterPro" id="IPR036259">
    <property type="entry name" value="MFS_trans_sf"/>
</dbReference>
<accession>A0A9P6YNB0</accession>
<evidence type="ECO:0000313" key="7">
    <source>
        <dbReference type="Proteomes" id="UP000717996"/>
    </source>
</evidence>
<feature type="transmembrane region" description="Helical" evidence="5">
    <location>
        <begin position="196"/>
        <end position="219"/>
    </location>
</feature>
<feature type="transmembrane region" description="Helical" evidence="5">
    <location>
        <begin position="332"/>
        <end position="349"/>
    </location>
</feature>
<dbReference type="PANTHER" id="PTHR23507:SF1">
    <property type="entry name" value="FI18259P1-RELATED"/>
    <property type="match status" value="1"/>
</dbReference>
<feature type="transmembrane region" description="Helical" evidence="5">
    <location>
        <begin position="225"/>
        <end position="247"/>
    </location>
</feature>
<protein>
    <recommendedName>
        <fullName evidence="8">Major facilitator superfamily (MFS) profile domain-containing protein</fullName>
    </recommendedName>
</protein>
<dbReference type="Proteomes" id="UP000717996">
    <property type="component" value="Unassembled WGS sequence"/>
</dbReference>
<keyword evidence="2 5" id="KW-0812">Transmembrane</keyword>
<feature type="transmembrane region" description="Helical" evidence="5">
    <location>
        <begin position="130"/>
        <end position="152"/>
    </location>
</feature>
<dbReference type="InterPro" id="IPR011701">
    <property type="entry name" value="MFS"/>
</dbReference>
<comment type="subcellular location">
    <subcellularLocation>
        <location evidence="1">Membrane</location>
        <topology evidence="1">Multi-pass membrane protein</topology>
    </subcellularLocation>
</comment>
<dbReference type="EMBL" id="JAANIT010000051">
    <property type="protein sequence ID" value="KAG1553106.1"/>
    <property type="molecule type" value="Genomic_DNA"/>
</dbReference>
<dbReference type="OrthoDB" id="3026777at2759"/>
<evidence type="ECO:0000256" key="2">
    <source>
        <dbReference type="ARBA" id="ARBA00022692"/>
    </source>
</evidence>
<evidence type="ECO:0000256" key="4">
    <source>
        <dbReference type="ARBA" id="ARBA00023136"/>
    </source>
</evidence>
<keyword evidence="3 5" id="KW-1133">Transmembrane helix</keyword>
<evidence type="ECO:0000256" key="3">
    <source>
        <dbReference type="ARBA" id="ARBA00022989"/>
    </source>
</evidence>
<sequence length="459" mass="51772">MEHRRIAEDEIELLPFENNETDDNESERIVLKPSPWYIIIPMFTITFAYGYTELIMVPIYDVLTTIFCYKYYKEQSTNGSDIPQEQCHIPEIQSMISNYFVLNMLLSYTVTLLMANYYGGLSDRKGRRIVMKISMVGGIITFTSAVFILKFYTMVNAYALLITPIIRGLLANETILFSTANAYLSDCTTAENRTLAFGRMMAAIHLGSTLGPFFSSFLIKQTGTIVSIFYLAILIHICFLLYIIFVLPESNDISEYKEKPKQTILQRMNIFSAFGIFYRTSSKNANRWALLFLAIIHFMTTMFEATPTMLYAMLRFGWTSYEGGFFTSARSFTSLLVLLAVLPIISKLFHKLTSKKQYEICLDSSIGYKKETFQMITLDIGLTRAGFIINTIAFVAFGLVATPTAFTMAAILQALSSVASPSFRSLMTALVDPSQLGELWGAITVVETCSMPPFPACLT</sequence>
<feature type="transmembrane region" description="Helical" evidence="5">
    <location>
        <begin position="99"/>
        <end position="118"/>
    </location>
</feature>
<evidence type="ECO:0000313" key="6">
    <source>
        <dbReference type="EMBL" id="KAG1553106.1"/>
    </source>
</evidence>
<dbReference type="PANTHER" id="PTHR23507">
    <property type="entry name" value="ZGC:174356"/>
    <property type="match status" value="1"/>
</dbReference>
<organism evidence="6 7">
    <name type="scientific">Rhizopus oryzae</name>
    <name type="common">Mucormycosis agent</name>
    <name type="synonym">Rhizopus arrhizus var. delemar</name>
    <dbReference type="NCBI Taxonomy" id="64495"/>
    <lineage>
        <taxon>Eukaryota</taxon>
        <taxon>Fungi</taxon>
        <taxon>Fungi incertae sedis</taxon>
        <taxon>Mucoromycota</taxon>
        <taxon>Mucoromycotina</taxon>
        <taxon>Mucoromycetes</taxon>
        <taxon>Mucorales</taxon>
        <taxon>Mucorineae</taxon>
        <taxon>Rhizopodaceae</taxon>
        <taxon>Rhizopus</taxon>
    </lineage>
</organism>
<dbReference type="AlphaFoldDB" id="A0A9P6YNB0"/>
<name>A0A9P6YNB0_RHIOR</name>
<dbReference type="GO" id="GO:0022857">
    <property type="term" value="F:transmembrane transporter activity"/>
    <property type="evidence" value="ECO:0007669"/>
    <property type="project" value="InterPro"/>
</dbReference>
<feature type="transmembrane region" description="Helical" evidence="5">
    <location>
        <begin position="387"/>
        <end position="412"/>
    </location>
</feature>